<organism evidence="1">
    <name type="scientific">Tanacetum cinerariifolium</name>
    <name type="common">Dalmatian daisy</name>
    <name type="synonym">Chrysanthemum cinerariifolium</name>
    <dbReference type="NCBI Taxonomy" id="118510"/>
    <lineage>
        <taxon>Eukaryota</taxon>
        <taxon>Viridiplantae</taxon>
        <taxon>Streptophyta</taxon>
        <taxon>Embryophyta</taxon>
        <taxon>Tracheophyta</taxon>
        <taxon>Spermatophyta</taxon>
        <taxon>Magnoliopsida</taxon>
        <taxon>eudicotyledons</taxon>
        <taxon>Gunneridae</taxon>
        <taxon>Pentapetalae</taxon>
        <taxon>asterids</taxon>
        <taxon>campanulids</taxon>
        <taxon>Asterales</taxon>
        <taxon>Asteraceae</taxon>
        <taxon>Asteroideae</taxon>
        <taxon>Anthemideae</taxon>
        <taxon>Anthemidinae</taxon>
        <taxon>Tanacetum</taxon>
    </lineage>
</organism>
<proteinExistence type="predicted"/>
<dbReference type="EMBL" id="BKCJ011078629">
    <property type="protein sequence ID" value="GFC81173.1"/>
    <property type="molecule type" value="Genomic_DNA"/>
</dbReference>
<feature type="non-terminal residue" evidence="1">
    <location>
        <position position="67"/>
    </location>
</feature>
<evidence type="ECO:0000313" key="1">
    <source>
        <dbReference type="EMBL" id="GFC81173.1"/>
    </source>
</evidence>
<name>A0A699R5Q4_TANCI</name>
<gene>
    <name evidence="1" type="ORF">Tci_853143</name>
</gene>
<reference evidence="1" key="1">
    <citation type="journal article" date="2019" name="Sci. Rep.">
        <title>Draft genome of Tanacetum cinerariifolium, the natural source of mosquito coil.</title>
        <authorList>
            <person name="Yamashiro T."/>
            <person name="Shiraishi A."/>
            <person name="Satake H."/>
            <person name="Nakayama K."/>
        </authorList>
    </citation>
    <scope>NUCLEOTIDE SEQUENCE</scope>
</reference>
<accession>A0A699R5Q4</accession>
<dbReference type="AlphaFoldDB" id="A0A699R5Q4"/>
<sequence length="67" mass="7509">MRDSPAYKTYLAFATGAATSKKARKFKKPASPLQKKALVAIEEPERNLSKNLLLEDNLLVFKSKTLQ</sequence>
<protein>
    <submittedName>
        <fullName evidence="1">Uncharacterized protein</fullName>
    </submittedName>
</protein>
<comment type="caution">
    <text evidence="1">The sequence shown here is derived from an EMBL/GenBank/DDBJ whole genome shotgun (WGS) entry which is preliminary data.</text>
</comment>